<evidence type="ECO:0000256" key="1">
    <source>
        <dbReference type="ARBA" id="ARBA00010879"/>
    </source>
</evidence>
<feature type="non-terminal residue" evidence="4">
    <location>
        <position position="1"/>
    </location>
</feature>
<evidence type="ECO:0000313" key="4">
    <source>
        <dbReference type="EMBL" id="KAG6926676.1"/>
    </source>
</evidence>
<dbReference type="GO" id="GO:0004523">
    <property type="term" value="F:RNA-DNA hybrid ribonuclease activity"/>
    <property type="evidence" value="ECO:0007669"/>
    <property type="project" value="UniProtKB-EC"/>
</dbReference>
<proteinExistence type="inferred from homology"/>
<dbReference type="PANTHER" id="PTHR33050">
    <property type="entry name" value="REVERSE TRANSCRIPTASE DOMAIN-CONTAINING PROTEIN"/>
    <property type="match status" value="1"/>
</dbReference>
<accession>A0A8T1SCJ1</accession>
<dbReference type="EC" id="3.1.26.4" evidence="2"/>
<comment type="similarity">
    <text evidence="1">Belongs to the beta type-B retroviral polymerase family. HERV class-II K(HML-2) pol subfamily.</text>
</comment>
<evidence type="ECO:0000256" key="2">
    <source>
        <dbReference type="ARBA" id="ARBA00012180"/>
    </source>
</evidence>
<dbReference type="OrthoDB" id="9908277at2759"/>
<dbReference type="InterPro" id="IPR043128">
    <property type="entry name" value="Rev_trsase/Diguanyl_cyclase"/>
</dbReference>
<feature type="domain" description="Reverse transcriptase" evidence="3">
    <location>
        <begin position="1"/>
        <end position="95"/>
    </location>
</feature>
<dbReference type="InterPro" id="IPR000477">
    <property type="entry name" value="RT_dom"/>
</dbReference>
<dbReference type="InterPro" id="IPR043502">
    <property type="entry name" value="DNA/RNA_pol_sf"/>
</dbReference>
<dbReference type="InterPro" id="IPR052055">
    <property type="entry name" value="Hepadnavirus_pol/RT"/>
</dbReference>
<evidence type="ECO:0000259" key="3">
    <source>
        <dbReference type="PROSITE" id="PS50878"/>
    </source>
</evidence>
<comment type="caution">
    <text evidence="4">The sequence shown here is derived from an EMBL/GenBank/DDBJ whole genome shotgun (WGS) entry which is preliminary data.</text>
</comment>
<feature type="non-terminal residue" evidence="4">
    <location>
        <position position="158"/>
    </location>
</feature>
<dbReference type="SUPFAM" id="SSF56672">
    <property type="entry name" value="DNA/RNA polymerases"/>
    <property type="match status" value="1"/>
</dbReference>
<dbReference type="Pfam" id="PF00078">
    <property type="entry name" value="RVT_1"/>
    <property type="match status" value="1"/>
</dbReference>
<dbReference type="Proteomes" id="UP000765507">
    <property type="component" value="Unassembled WGS sequence"/>
</dbReference>
<evidence type="ECO:0000313" key="5">
    <source>
        <dbReference type="Proteomes" id="UP000765507"/>
    </source>
</evidence>
<organism evidence="4 5">
    <name type="scientific">Chelydra serpentina</name>
    <name type="common">Snapping turtle</name>
    <name type="synonym">Testudo serpentina</name>
    <dbReference type="NCBI Taxonomy" id="8475"/>
    <lineage>
        <taxon>Eukaryota</taxon>
        <taxon>Metazoa</taxon>
        <taxon>Chordata</taxon>
        <taxon>Craniata</taxon>
        <taxon>Vertebrata</taxon>
        <taxon>Euteleostomi</taxon>
        <taxon>Archelosauria</taxon>
        <taxon>Testudinata</taxon>
        <taxon>Testudines</taxon>
        <taxon>Cryptodira</taxon>
        <taxon>Durocryptodira</taxon>
        <taxon>Americhelydia</taxon>
        <taxon>Chelydroidea</taxon>
        <taxon>Chelydridae</taxon>
        <taxon>Chelydra</taxon>
    </lineage>
</organism>
<dbReference type="PROSITE" id="PS50878">
    <property type="entry name" value="RT_POL"/>
    <property type="match status" value="1"/>
</dbReference>
<gene>
    <name evidence="4" type="ORF">G0U57_011602</name>
</gene>
<dbReference type="AlphaFoldDB" id="A0A8T1SCJ1"/>
<reference evidence="4 5" key="1">
    <citation type="journal article" date="2020" name="G3 (Bethesda)">
        <title>Draft Genome of the Common Snapping Turtle, Chelydra serpentina, a Model for Phenotypic Plasticity in Reptiles.</title>
        <authorList>
            <person name="Das D."/>
            <person name="Singh S.K."/>
            <person name="Bierstedt J."/>
            <person name="Erickson A."/>
            <person name="Galli G.L.J."/>
            <person name="Crossley D.A. 2nd"/>
            <person name="Rhen T."/>
        </authorList>
    </citation>
    <scope>NUCLEOTIDE SEQUENCE [LARGE SCALE GENOMIC DNA]</scope>
    <source>
        <strain evidence="4">KW</strain>
    </source>
</reference>
<name>A0A8T1SCJ1_CHESE</name>
<protein>
    <recommendedName>
        <fullName evidence="2">ribonuclease H</fullName>
        <ecNumber evidence="2">3.1.26.4</ecNumber>
    </recommendedName>
</protein>
<dbReference type="EMBL" id="JAHGAV010000305">
    <property type="protein sequence ID" value="KAG6926676.1"/>
    <property type="molecule type" value="Genomic_DNA"/>
</dbReference>
<dbReference type="PANTHER" id="PTHR33050:SF7">
    <property type="entry name" value="RIBONUCLEASE H"/>
    <property type="match status" value="1"/>
</dbReference>
<sequence length="158" mass="18163">VCKTHFQFTALPFGLCTAPRVFTKCMAVVAAFLRRHHIHVFPYLDDWLVRGRSRQQVQMHVQMIRDTFSHLGIILNTSKSVLEPTQSIQFIGAVLDATRARVFLPEARRLAIVDLITSLRRFPTTTARQCLQLLGHMASCTYVVQHARLRLRPLQAWL</sequence>
<keyword evidence="5" id="KW-1185">Reference proteome</keyword>
<dbReference type="Gene3D" id="3.30.70.270">
    <property type="match status" value="1"/>
</dbReference>